<dbReference type="PANTHER" id="PTHR11575">
    <property type="entry name" value="5'-NUCLEOTIDASE-RELATED"/>
    <property type="match status" value="1"/>
</dbReference>
<dbReference type="RefSeq" id="WP_206714672.1">
    <property type="nucleotide sequence ID" value="NZ_CP071091.1"/>
</dbReference>
<gene>
    <name evidence="5" type="ORF">JY572_32160</name>
</gene>
<dbReference type="Proteomes" id="UP000663090">
    <property type="component" value="Chromosome"/>
</dbReference>
<dbReference type="InterPro" id="IPR006179">
    <property type="entry name" value="5_nucleotidase/apyrase"/>
</dbReference>
<evidence type="ECO:0000313" key="6">
    <source>
        <dbReference type="Proteomes" id="UP000663090"/>
    </source>
</evidence>
<evidence type="ECO:0000259" key="3">
    <source>
        <dbReference type="Pfam" id="PF00149"/>
    </source>
</evidence>
<keyword evidence="1" id="KW-0732">Signal</keyword>
<name>A0ABX7N3A0_9BACT</name>
<evidence type="ECO:0000259" key="4">
    <source>
        <dbReference type="Pfam" id="PF02872"/>
    </source>
</evidence>
<dbReference type="SUPFAM" id="SSF56300">
    <property type="entry name" value="Metallo-dependent phosphatases"/>
    <property type="match status" value="1"/>
</dbReference>
<sequence length="599" mass="62709">MSQPTRPPYRLSARPSVFLVAGAVITGALLFAHGGCGSEPGDVGTTDAGSTVSVQVLAFNDFHGQLEPPSGGGGQIQTGVEDGGPVRVNAGGVTYFARHIAALRATQPHTVVVAAGDLIGATPILSALFHDEPTIEAMNQIGLDLVAVGNHEFDEGSTELLRMQSGGCHPVDGCQDGDGFPGARFKYLAANVATGVDRTLFPRYDVREFEGVKMAFIGMTLEGTPELVTPTGVKGLTFKDEVETVNALVPELRKQGVETLIVVVHEGGVPAPGALVNECRGSGADGRISGAIVNIAQDLDDAVDVIVSGHTHQAYNCVIDGKLVTSAASVGRLVTDIDLTLSKATGDVLEAKANNVIVTRDVAEDSVVKELVAKYQQRATPLANRVVGWVSQTLKTPFTQMDPAGQSTVGFVIADSQWEATRAANLGGAHVAFMNPGGVREEISRDPGNPADVGEVTYGELFTTQPFGNTLVTMTLTGAQIEQLLERQWQQSGPNLITRILQPSAGFSYAFSASAPLGSRIDPASIRLNGVTLDPAAPYRVTVNSFLASGGDGFDVLTEGKDRLGGAVDIDALEVYMKAHSSQATPLPAPALDRVIQRP</sequence>
<keyword evidence="2" id="KW-0547">Nucleotide-binding</keyword>
<feature type="domain" description="Calcineurin-like phosphoesterase" evidence="3">
    <location>
        <begin position="56"/>
        <end position="313"/>
    </location>
</feature>
<evidence type="ECO:0000313" key="5">
    <source>
        <dbReference type="EMBL" id="QSQ12966.1"/>
    </source>
</evidence>
<dbReference type="InterPro" id="IPR036907">
    <property type="entry name" value="5'-Nucleotdase_C_sf"/>
</dbReference>
<dbReference type="PANTHER" id="PTHR11575:SF24">
    <property type="entry name" value="5'-NUCLEOTIDASE"/>
    <property type="match status" value="1"/>
</dbReference>
<organism evidence="5 6">
    <name type="scientific">Myxococcus landrumensis</name>
    <dbReference type="NCBI Taxonomy" id="2813577"/>
    <lineage>
        <taxon>Bacteria</taxon>
        <taxon>Pseudomonadati</taxon>
        <taxon>Myxococcota</taxon>
        <taxon>Myxococcia</taxon>
        <taxon>Myxococcales</taxon>
        <taxon>Cystobacterineae</taxon>
        <taxon>Myxococcaceae</taxon>
        <taxon>Myxococcus</taxon>
    </lineage>
</organism>
<protein>
    <submittedName>
        <fullName evidence="5">Bifunctional metallophosphatase/5'-nucleotidase</fullName>
    </submittedName>
</protein>
<proteinExistence type="inferred from homology"/>
<dbReference type="InterPro" id="IPR008334">
    <property type="entry name" value="5'-Nucleotdase_C"/>
</dbReference>
<evidence type="ECO:0000256" key="1">
    <source>
        <dbReference type="ARBA" id="ARBA00022729"/>
    </source>
</evidence>
<comment type="similarity">
    <text evidence="2">Belongs to the 5'-nucleotidase family.</text>
</comment>
<dbReference type="InterPro" id="IPR004843">
    <property type="entry name" value="Calcineurin-like_PHP"/>
</dbReference>
<feature type="domain" description="5'-Nucleotidase C-terminal" evidence="4">
    <location>
        <begin position="401"/>
        <end position="558"/>
    </location>
</feature>
<dbReference type="Gene3D" id="3.60.21.10">
    <property type="match status" value="1"/>
</dbReference>
<accession>A0ABX7N3A0</accession>
<dbReference type="Pfam" id="PF00149">
    <property type="entry name" value="Metallophos"/>
    <property type="match status" value="1"/>
</dbReference>
<dbReference type="Pfam" id="PF02872">
    <property type="entry name" value="5_nucleotid_C"/>
    <property type="match status" value="1"/>
</dbReference>
<dbReference type="Gene3D" id="3.90.780.10">
    <property type="entry name" value="5'-Nucleotidase, C-terminal domain"/>
    <property type="match status" value="1"/>
</dbReference>
<keyword evidence="6" id="KW-1185">Reference proteome</keyword>
<dbReference type="SUPFAM" id="SSF55816">
    <property type="entry name" value="5'-nucleotidase (syn. UDP-sugar hydrolase), C-terminal domain"/>
    <property type="match status" value="1"/>
</dbReference>
<dbReference type="PRINTS" id="PR01607">
    <property type="entry name" value="APYRASEFAMLY"/>
</dbReference>
<dbReference type="EMBL" id="CP071091">
    <property type="protein sequence ID" value="QSQ12966.1"/>
    <property type="molecule type" value="Genomic_DNA"/>
</dbReference>
<keyword evidence="2" id="KW-0378">Hydrolase</keyword>
<dbReference type="InterPro" id="IPR029052">
    <property type="entry name" value="Metallo-depent_PP-like"/>
</dbReference>
<reference evidence="5 6" key="1">
    <citation type="submission" date="2021-02" db="EMBL/GenBank/DDBJ databases">
        <title>De Novo genome assembly of isolated myxobacteria.</title>
        <authorList>
            <person name="Stevens D.C."/>
        </authorList>
    </citation>
    <scope>NUCLEOTIDE SEQUENCE [LARGE SCALE GENOMIC DNA]</scope>
    <source>
        <strain evidence="5 6">SCHIC003</strain>
    </source>
</reference>
<evidence type="ECO:0000256" key="2">
    <source>
        <dbReference type="RuleBase" id="RU362119"/>
    </source>
</evidence>